<feature type="transmembrane region" description="Helical" evidence="2">
    <location>
        <begin position="309"/>
        <end position="330"/>
    </location>
</feature>
<keyword evidence="2" id="KW-0472">Membrane</keyword>
<keyword evidence="2" id="KW-0812">Transmembrane</keyword>
<dbReference type="RefSeq" id="WP_237070046.1">
    <property type="nucleotide sequence ID" value="NZ_CP062176.1"/>
</dbReference>
<dbReference type="Proteomes" id="UP001493153">
    <property type="component" value="Chromosome"/>
</dbReference>
<organism evidence="3 4">
    <name type="scientific">Mycetohabitans rhizoxinica</name>
    <dbReference type="NCBI Taxonomy" id="412963"/>
    <lineage>
        <taxon>Bacteria</taxon>
        <taxon>Pseudomonadati</taxon>
        <taxon>Pseudomonadota</taxon>
        <taxon>Betaproteobacteria</taxon>
        <taxon>Burkholderiales</taxon>
        <taxon>Burkholderiaceae</taxon>
        <taxon>Mycetohabitans</taxon>
    </lineage>
</organism>
<feature type="transmembrane region" description="Helical" evidence="2">
    <location>
        <begin position="242"/>
        <end position="262"/>
    </location>
</feature>
<proteinExistence type="predicted"/>
<protein>
    <submittedName>
        <fullName evidence="3">Uncharacterized protein</fullName>
    </submittedName>
</protein>
<feature type="coiled-coil region" evidence="1">
    <location>
        <begin position="15"/>
        <end position="42"/>
    </location>
</feature>
<feature type="transmembrane region" description="Helical" evidence="2">
    <location>
        <begin position="283"/>
        <end position="303"/>
    </location>
</feature>
<sequence length="567" mass="59603">MSILETFYILFDSDAQEVKQGAQEAEKATEQLEKKIKGADMAATQLGKSFKSLIGAATGAIAGALSLGALVSGVARTVAGADALSQSSEALRVEVETLHAWSEAAERCGGSGEAFRKTLTGLNEKVTELAKTGKGDIGPLLQRLGVRFRDLNGNVKATPQLLLDLAQSFERLNKTESAALGRKMGLDDATIALLQKGRQALEEQIKRQRELGVVNKTDAEAVKQYTEQLGKARIALSDLGQVFQYMFTNLSTTVLPALTWLLKKFEALTAYLADHCDLVKGSFIGLAMVLTALYVPAVLSAATATLALVAPYLLIGAAITAVGALFALAYEDVMAFLDGNDSLIGEMAKRWPIIGEIVHGVADVFSFLFDLVRAGLTFMTDLIDEPEKAFERFSANVRAAFDKLLNKIPALKPVMTLIGDVFDQVGHTVKATWNGIAAAIETVIGFASRGLKIMSGALGQVKSFLGLGDAVPSQGGAAPKGVAAADHAGVIAGKQALAATSTPLAAQTSASITHANRSVSKSMNVQTGPITIHTQATDGDAVTQALSRGLGQELSTTLNHFDDGVAA</sequence>
<gene>
    <name evidence="3" type="ORF">IHE29_10930</name>
</gene>
<accession>A0ABZ2Q083</accession>
<name>A0ABZ2Q083_9BURK</name>
<keyword evidence="1" id="KW-0175">Coiled coil</keyword>
<reference evidence="3 4" key="1">
    <citation type="submission" date="2020-09" db="EMBL/GenBank/DDBJ databases">
        <title>Genome sequences of Mycetohabitans spp.</title>
        <authorList>
            <person name="Carter M.E."/>
            <person name="Carpenter S.C.D."/>
            <person name="Bogdanove A.J."/>
        </authorList>
    </citation>
    <scope>NUCLEOTIDE SEQUENCE [LARGE SCALE GENOMIC DNA]</scope>
    <source>
        <strain evidence="3 4">B12</strain>
    </source>
</reference>
<evidence type="ECO:0000256" key="1">
    <source>
        <dbReference type="SAM" id="Coils"/>
    </source>
</evidence>
<evidence type="ECO:0000313" key="3">
    <source>
        <dbReference type="EMBL" id="WXK39748.1"/>
    </source>
</evidence>
<dbReference type="EMBL" id="CP062176">
    <property type="protein sequence ID" value="WXK39748.1"/>
    <property type="molecule type" value="Genomic_DNA"/>
</dbReference>
<keyword evidence="2" id="KW-1133">Transmembrane helix</keyword>
<keyword evidence="4" id="KW-1185">Reference proteome</keyword>
<evidence type="ECO:0000313" key="4">
    <source>
        <dbReference type="Proteomes" id="UP001493153"/>
    </source>
</evidence>
<evidence type="ECO:0000256" key="2">
    <source>
        <dbReference type="SAM" id="Phobius"/>
    </source>
</evidence>